<dbReference type="InterPro" id="IPR050375">
    <property type="entry name" value="MFS_TsgA-like"/>
</dbReference>
<feature type="transmembrane region" description="Helical" evidence="3">
    <location>
        <begin position="58"/>
        <end position="79"/>
    </location>
</feature>
<organism evidence="4">
    <name type="scientific">uncultured Sphingopyxis sp</name>
    <dbReference type="NCBI Taxonomy" id="310581"/>
    <lineage>
        <taxon>Bacteria</taxon>
        <taxon>Pseudomonadati</taxon>
        <taxon>Pseudomonadota</taxon>
        <taxon>Alphaproteobacteria</taxon>
        <taxon>Sphingomonadales</taxon>
        <taxon>Sphingomonadaceae</taxon>
        <taxon>Sphingopyxis</taxon>
        <taxon>environmental samples</taxon>
    </lineage>
</organism>
<feature type="transmembrane region" description="Helical" evidence="3">
    <location>
        <begin position="20"/>
        <end position="38"/>
    </location>
</feature>
<feature type="transmembrane region" description="Helical" evidence="3">
    <location>
        <begin position="152"/>
        <end position="171"/>
    </location>
</feature>
<feature type="transmembrane region" description="Helical" evidence="3">
    <location>
        <begin position="312"/>
        <end position="331"/>
    </location>
</feature>
<name>A0A1Y5PQ63_9SPHN</name>
<feature type="transmembrane region" description="Helical" evidence="3">
    <location>
        <begin position="420"/>
        <end position="442"/>
    </location>
</feature>
<feature type="transmembrane region" description="Helical" evidence="3">
    <location>
        <begin position="86"/>
        <end position="104"/>
    </location>
</feature>
<feature type="transmembrane region" description="Helical" evidence="3">
    <location>
        <begin position="362"/>
        <end position="383"/>
    </location>
</feature>
<feature type="transmembrane region" description="Helical" evidence="3">
    <location>
        <begin position="197"/>
        <end position="214"/>
    </location>
</feature>
<evidence type="ECO:0000256" key="3">
    <source>
        <dbReference type="SAM" id="Phobius"/>
    </source>
</evidence>
<dbReference type="EMBL" id="LT598653">
    <property type="protein sequence ID" value="SBV32111.1"/>
    <property type="molecule type" value="Genomic_DNA"/>
</dbReference>
<accession>A0A1Y5PQ63</accession>
<keyword evidence="3" id="KW-1133">Transmembrane helix</keyword>
<comment type="subcellular location">
    <subcellularLocation>
        <location evidence="1">Cell inner membrane</location>
        <topology evidence="1">Multi-pass membrane protein</topology>
    </subcellularLocation>
</comment>
<evidence type="ECO:0000256" key="1">
    <source>
        <dbReference type="ARBA" id="ARBA00004429"/>
    </source>
</evidence>
<feature type="transmembrane region" description="Helical" evidence="3">
    <location>
        <begin position="338"/>
        <end position="356"/>
    </location>
</feature>
<dbReference type="PANTHER" id="PTHR43702:SF3">
    <property type="entry name" value="PROTEIN TSGA"/>
    <property type="match status" value="1"/>
</dbReference>
<feature type="transmembrane region" description="Helical" evidence="3">
    <location>
        <begin position="110"/>
        <end position="131"/>
    </location>
</feature>
<protein>
    <submittedName>
        <fullName evidence="4">Sugar fucose permease family protein</fullName>
    </submittedName>
</protein>
<evidence type="ECO:0000313" key="4">
    <source>
        <dbReference type="EMBL" id="SBV32111.1"/>
    </source>
</evidence>
<proteinExistence type="predicted"/>
<sequence>MNLPSQATASTGGRSNAMAAFAAVTVLFFAWGFITSLIDPLVAAVKGIFTLSDTMAQLPAFAFFAAYGLMSFPAAKFIARFNSVPSILGALATMVGGCLVMLLAANLAVYILVLVGLFILASGITVLQVAANPLAAALGNPKWSHFRLTLSQTFNSFGTFLGPLIGAHLFLEGVEVKDGGALTDAVRAQALAGIDSAYFWLCGLIAALFLFFWISRRIVDAAVPPAPLGAPVGMGELIREALASRWARIGAIAIFLYVGAEVAIGTQMALFLNSDAIWGQSDAAFGVPLLGFTMGSDGVAGVSLQEAGKAVAFYWGGAMVGRAIGSVLLALAPAARLLAIFTAIACLMCLYVVFVGGVNAGFVALAIGLFNSIMFPVIFTLTLERSEARAEATSGLLCTAIIGGAIVPVIVGALSGAMGYAAALILPAACYAVLCLFAMAAARAPARRAGAGVTVH</sequence>
<reference evidence="4" key="1">
    <citation type="submission" date="2016-03" db="EMBL/GenBank/DDBJ databases">
        <authorList>
            <person name="Ploux O."/>
        </authorList>
    </citation>
    <scope>NUCLEOTIDE SEQUENCE</scope>
    <source>
        <strain evidence="4">UC10</strain>
    </source>
</reference>
<evidence type="ECO:0000256" key="2">
    <source>
        <dbReference type="ARBA" id="ARBA00022475"/>
    </source>
</evidence>
<keyword evidence="3" id="KW-0472">Membrane</keyword>
<dbReference type="InterPro" id="IPR036259">
    <property type="entry name" value="MFS_trans_sf"/>
</dbReference>
<feature type="transmembrane region" description="Helical" evidence="3">
    <location>
        <begin position="249"/>
        <end position="272"/>
    </location>
</feature>
<gene>
    <name evidence="4" type="ORF">SPPYR_0991</name>
</gene>
<dbReference type="GO" id="GO:0005886">
    <property type="term" value="C:plasma membrane"/>
    <property type="evidence" value="ECO:0007669"/>
    <property type="project" value="UniProtKB-SubCell"/>
</dbReference>
<dbReference type="Gene3D" id="1.20.1250.20">
    <property type="entry name" value="MFS general substrate transporter like domains"/>
    <property type="match status" value="2"/>
</dbReference>
<feature type="transmembrane region" description="Helical" evidence="3">
    <location>
        <begin position="395"/>
        <end position="414"/>
    </location>
</feature>
<dbReference type="RefSeq" id="WP_295324475.1">
    <property type="nucleotide sequence ID" value="NZ_LT598653.1"/>
</dbReference>
<dbReference type="KEGG" id="sphu:SPPYR_0991"/>
<keyword evidence="2" id="KW-1003">Cell membrane</keyword>
<dbReference type="PANTHER" id="PTHR43702">
    <property type="entry name" value="L-FUCOSE-PROTON SYMPORTER"/>
    <property type="match status" value="1"/>
</dbReference>
<dbReference type="SUPFAM" id="SSF103473">
    <property type="entry name" value="MFS general substrate transporter"/>
    <property type="match status" value="1"/>
</dbReference>
<dbReference type="AlphaFoldDB" id="A0A1Y5PQ63"/>
<keyword evidence="3" id="KW-0812">Transmembrane</keyword>